<dbReference type="PRINTS" id="PR00237">
    <property type="entry name" value="GPCRRHODOPSN"/>
</dbReference>
<keyword evidence="3 9" id="KW-1133">Transmembrane helix</keyword>
<evidence type="ECO:0000256" key="9">
    <source>
        <dbReference type="SAM" id="Phobius"/>
    </source>
</evidence>
<evidence type="ECO:0000313" key="12">
    <source>
        <dbReference type="Proteomes" id="UP000826234"/>
    </source>
</evidence>
<reference evidence="11 12" key="1">
    <citation type="journal article" date="2022" name="Gigascience">
        <title>A chromosome-level genome assembly and annotation of the desert horned lizard, Phrynosoma platyrhinos, provides insight into chromosomal rearrangements among reptiles.</title>
        <authorList>
            <person name="Koochekian N."/>
            <person name="Ascanio A."/>
            <person name="Farleigh K."/>
            <person name="Card D.C."/>
            <person name="Schield D.R."/>
            <person name="Castoe T.A."/>
            <person name="Jezkova T."/>
        </authorList>
    </citation>
    <scope>NUCLEOTIDE SEQUENCE [LARGE SCALE GENOMIC DNA]</scope>
    <source>
        <strain evidence="11">NK-2021</strain>
    </source>
</reference>
<feature type="transmembrane region" description="Helical" evidence="9">
    <location>
        <begin position="131"/>
        <end position="155"/>
    </location>
</feature>
<accession>A0ABQ7SJA5</accession>
<dbReference type="SUPFAM" id="SSF81321">
    <property type="entry name" value="Family A G protein-coupled receptor-like"/>
    <property type="match status" value="1"/>
</dbReference>
<evidence type="ECO:0000256" key="8">
    <source>
        <dbReference type="RuleBase" id="RU000688"/>
    </source>
</evidence>
<evidence type="ECO:0000256" key="3">
    <source>
        <dbReference type="ARBA" id="ARBA00022989"/>
    </source>
</evidence>
<dbReference type="PANTHER" id="PTHR11334">
    <property type="entry name" value="MAS-RELATED G-PROTEIN COUPLED RECEPTOR"/>
    <property type="match status" value="1"/>
</dbReference>
<dbReference type="PANTHER" id="PTHR11334:SF69">
    <property type="entry name" value="G-PROTEIN COUPLED RECEPTORS FAMILY 1 PROFILE DOMAIN-CONTAINING PROTEIN"/>
    <property type="match status" value="1"/>
</dbReference>
<dbReference type="PROSITE" id="PS50262">
    <property type="entry name" value="G_PROTEIN_RECEP_F1_2"/>
    <property type="match status" value="1"/>
</dbReference>
<dbReference type="Pfam" id="PF00001">
    <property type="entry name" value="7tm_1"/>
    <property type="match status" value="1"/>
</dbReference>
<dbReference type="InterPro" id="IPR000276">
    <property type="entry name" value="GPCR_Rhodpsn"/>
</dbReference>
<evidence type="ECO:0000256" key="2">
    <source>
        <dbReference type="ARBA" id="ARBA00022692"/>
    </source>
</evidence>
<feature type="transmembrane region" description="Helical" evidence="9">
    <location>
        <begin position="246"/>
        <end position="271"/>
    </location>
</feature>
<gene>
    <name evidence="11" type="ORF">JD844_015564</name>
</gene>
<comment type="similarity">
    <text evidence="8">Belongs to the G-protein coupled receptor 1 family.</text>
</comment>
<keyword evidence="6 8" id="KW-0675">Receptor</keyword>
<keyword evidence="4 8" id="KW-0297">G-protein coupled receptor</keyword>
<evidence type="ECO:0000259" key="10">
    <source>
        <dbReference type="PROSITE" id="PS50262"/>
    </source>
</evidence>
<evidence type="ECO:0000256" key="6">
    <source>
        <dbReference type="ARBA" id="ARBA00023170"/>
    </source>
</evidence>
<organism evidence="11 12">
    <name type="scientific">Phrynosoma platyrhinos</name>
    <name type="common">Desert horned lizard</name>
    <dbReference type="NCBI Taxonomy" id="52577"/>
    <lineage>
        <taxon>Eukaryota</taxon>
        <taxon>Metazoa</taxon>
        <taxon>Chordata</taxon>
        <taxon>Craniata</taxon>
        <taxon>Vertebrata</taxon>
        <taxon>Euteleostomi</taxon>
        <taxon>Lepidosauria</taxon>
        <taxon>Squamata</taxon>
        <taxon>Bifurcata</taxon>
        <taxon>Unidentata</taxon>
        <taxon>Episquamata</taxon>
        <taxon>Toxicofera</taxon>
        <taxon>Iguania</taxon>
        <taxon>Phrynosomatidae</taxon>
        <taxon>Phrynosomatinae</taxon>
        <taxon>Phrynosoma</taxon>
    </lineage>
</organism>
<comment type="subcellular location">
    <subcellularLocation>
        <location evidence="1">Membrane</location>
        <topology evidence="1">Multi-pass membrane protein</topology>
    </subcellularLocation>
</comment>
<keyword evidence="5 9" id="KW-0472">Membrane</keyword>
<evidence type="ECO:0000313" key="11">
    <source>
        <dbReference type="EMBL" id="KAH0617404.1"/>
    </source>
</evidence>
<dbReference type="Proteomes" id="UP000826234">
    <property type="component" value="Unassembled WGS sequence"/>
</dbReference>
<keyword evidence="12" id="KW-1185">Reference proteome</keyword>
<comment type="caution">
    <text evidence="11">The sequence shown here is derived from an EMBL/GenBank/DDBJ whole genome shotgun (WGS) entry which is preliminary data.</text>
</comment>
<keyword evidence="7 8" id="KW-0807">Transducer</keyword>
<dbReference type="InterPro" id="IPR026234">
    <property type="entry name" value="MRGPCRFAMILY"/>
</dbReference>
<protein>
    <recommendedName>
        <fullName evidence="10">G-protein coupled receptors family 1 profile domain-containing protein</fullName>
    </recommendedName>
</protein>
<name>A0ABQ7SJA5_PHRPL</name>
<evidence type="ECO:0000256" key="4">
    <source>
        <dbReference type="ARBA" id="ARBA00023040"/>
    </source>
</evidence>
<feature type="transmembrane region" description="Helical" evidence="9">
    <location>
        <begin position="313"/>
        <end position="339"/>
    </location>
</feature>
<proteinExistence type="inferred from homology"/>
<dbReference type="PROSITE" id="PS00237">
    <property type="entry name" value="G_PROTEIN_RECEP_F1_1"/>
    <property type="match status" value="1"/>
</dbReference>
<dbReference type="EMBL" id="JAIPUX010005289">
    <property type="protein sequence ID" value="KAH0617404.1"/>
    <property type="molecule type" value="Genomic_DNA"/>
</dbReference>
<sequence>MAEEIQNLTDTAIYFKGELNYTDITPYIAVVEVWGLYDKISSNGSANLGKIMDDYIYSGDSKTILSTYPNMNGSTDTEHPTKNKVNPHFNNLLQNMINGFIVLICLLGFLGNGMVIWFLGFRMKRNPFTTYILNLSIADFGVLLCIICTSTFVIIVHLYNRISAFAEIFLVFFELFFFTYSTSQFLLAAISIDRCVAVLFPLWHRCHRPPHLSTIICALIWVFSFLLSGIHFTLHRTVSSEKSPLLYQLVVNVLLGTPLMVISTLTLFIHMCCKPEQHQRRKLITAILLSLLFFLIFALPLNVLYIIKYFYSLPLSLMVIGLGCASLNSSINPLIYFLVGRKQKKGRLRMSMKVALQRVFKDEYDTKEEQNPTCDTLV</sequence>
<evidence type="ECO:0000256" key="1">
    <source>
        <dbReference type="ARBA" id="ARBA00004141"/>
    </source>
</evidence>
<feature type="domain" description="G-protein coupled receptors family 1 profile" evidence="10">
    <location>
        <begin position="111"/>
        <end position="336"/>
    </location>
</feature>
<feature type="transmembrane region" description="Helical" evidence="9">
    <location>
        <begin position="215"/>
        <end position="234"/>
    </location>
</feature>
<dbReference type="Gene3D" id="1.20.1070.10">
    <property type="entry name" value="Rhodopsin 7-helix transmembrane proteins"/>
    <property type="match status" value="1"/>
</dbReference>
<feature type="transmembrane region" description="Helical" evidence="9">
    <location>
        <begin position="97"/>
        <end position="119"/>
    </location>
</feature>
<evidence type="ECO:0000256" key="5">
    <source>
        <dbReference type="ARBA" id="ARBA00023136"/>
    </source>
</evidence>
<evidence type="ECO:0000256" key="7">
    <source>
        <dbReference type="ARBA" id="ARBA00023224"/>
    </source>
</evidence>
<dbReference type="PRINTS" id="PR02108">
    <property type="entry name" value="MRGPCRFAMILY"/>
</dbReference>
<dbReference type="InterPro" id="IPR017452">
    <property type="entry name" value="GPCR_Rhodpsn_7TM"/>
</dbReference>
<keyword evidence="2 8" id="KW-0812">Transmembrane</keyword>
<feature type="transmembrane region" description="Helical" evidence="9">
    <location>
        <begin position="283"/>
        <end position="307"/>
    </location>
</feature>